<dbReference type="Gene3D" id="3.60.15.10">
    <property type="entry name" value="Ribonuclease Z/Hydroxyacylglutathione hydrolase-like"/>
    <property type="match status" value="1"/>
</dbReference>
<dbReference type="AlphaFoldDB" id="A0A518HPV7"/>
<dbReference type="InterPro" id="IPR011108">
    <property type="entry name" value="RMMBL"/>
</dbReference>
<keyword evidence="1 4" id="KW-0378">Hydrolase</keyword>
<sequence>MTKLTFCGAAGTVTGSCSLLDTGTHRFLIDCGLFQGSKTTQELNYQDFPFDPKSIDFLILTHAHIDHSGLLPKLVKNGFNGQIYATEATCDLLKFMLPDSAYIQESGVKRLNKNLRRRGRPAVQPIYTMPDAELTLQLLKHHAYEEWFSPRDGIRVRFWNAGHLLGSASVELTITEPGSQEDLSLLFSGDIGPEEKAFHPEPDAPVGYDYIVCESTYGNRDRDDYTLENRREALRDVLTTGLKRGGNVVIPSFAVERSQELLHDIGFLLTHGEIPQSDVYLDSPLAKKATEVFIKHAGALRDVEVDEARLFRHERFHLVHSLEESKAINRIKGGAIIISASGMCTAGRIKHHLINNIYRPECTVLFVGYQSPGTLGQIISSGAKEVRIHGKSYKVRADIRRLGNYSAHADRGELLDWIQKRCPITGGLFLNHGEDDSRQELRDRLVQRGLDGDRIYMPQFDESFELSAGTKPLSKGTPKPRLDVAHAAHDWHNDYAEFMLGLTTKIEKSSEDERYQLLKRLKETLGKV</sequence>
<dbReference type="SUPFAM" id="SSF56281">
    <property type="entry name" value="Metallo-hydrolase/oxidoreductase"/>
    <property type="match status" value="1"/>
</dbReference>
<dbReference type="PANTHER" id="PTHR11203:SF37">
    <property type="entry name" value="INTEGRATOR COMPLEX SUBUNIT 11"/>
    <property type="match status" value="1"/>
</dbReference>
<dbReference type="SMART" id="SM00849">
    <property type="entry name" value="Lactamase_B"/>
    <property type="match status" value="1"/>
</dbReference>
<evidence type="ECO:0000259" key="3">
    <source>
        <dbReference type="SMART" id="SM01027"/>
    </source>
</evidence>
<feature type="domain" description="Metallo-beta-lactamase" evidence="2">
    <location>
        <begin position="14"/>
        <end position="242"/>
    </location>
</feature>
<dbReference type="InterPro" id="IPR036866">
    <property type="entry name" value="RibonucZ/Hydroxyglut_hydro"/>
</dbReference>
<dbReference type="InterPro" id="IPR050698">
    <property type="entry name" value="MBL"/>
</dbReference>
<keyword evidence="5" id="KW-1185">Reference proteome</keyword>
<dbReference type="OrthoDB" id="9803916at2"/>
<dbReference type="EC" id="3.1.-.-" evidence="4"/>
<proteinExistence type="predicted"/>
<evidence type="ECO:0000313" key="4">
    <source>
        <dbReference type="EMBL" id="QDV42878.1"/>
    </source>
</evidence>
<protein>
    <submittedName>
        <fullName evidence="4">Ribonuclease</fullName>
        <ecNumber evidence="4">3.1.-.-</ecNumber>
    </submittedName>
</protein>
<evidence type="ECO:0000256" key="1">
    <source>
        <dbReference type="ARBA" id="ARBA00022801"/>
    </source>
</evidence>
<dbReference type="Gene3D" id="3.40.50.10890">
    <property type="match status" value="1"/>
</dbReference>
<name>A0A518HPV7_9BACT</name>
<dbReference type="SMART" id="SM01027">
    <property type="entry name" value="Beta-Casp"/>
    <property type="match status" value="1"/>
</dbReference>
<reference evidence="4 5" key="1">
    <citation type="submission" date="2019-03" db="EMBL/GenBank/DDBJ databases">
        <title>Deep-cultivation of Planctomycetes and their phenomic and genomic characterization uncovers novel biology.</title>
        <authorList>
            <person name="Wiegand S."/>
            <person name="Jogler M."/>
            <person name="Boedeker C."/>
            <person name="Pinto D."/>
            <person name="Vollmers J."/>
            <person name="Rivas-Marin E."/>
            <person name="Kohn T."/>
            <person name="Peeters S.H."/>
            <person name="Heuer A."/>
            <person name="Rast P."/>
            <person name="Oberbeckmann S."/>
            <person name="Bunk B."/>
            <person name="Jeske O."/>
            <person name="Meyerdierks A."/>
            <person name="Storesund J.E."/>
            <person name="Kallscheuer N."/>
            <person name="Luecker S."/>
            <person name="Lage O.M."/>
            <person name="Pohl T."/>
            <person name="Merkel B.J."/>
            <person name="Hornburger P."/>
            <person name="Mueller R.-W."/>
            <person name="Bruemmer F."/>
            <person name="Labrenz M."/>
            <person name="Spormann A.M."/>
            <person name="Op den Camp H."/>
            <person name="Overmann J."/>
            <person name="Amann R."/>
            <person name="Jetten M.S.M."/>
            <person name="Mascher T."/>
            <person name="Medema M.H."/>
            <person name="Devos D.P."/>
            <person name="Kaster A.-K."/>
            <person name="Ovreas L."/>
            <person name="Rohde M."/>
            <person name="Galperin M.Y."/>
            <person name="Jogler C."/>
        </authorList>
    </citation>
    <scope>NUCLEOTIDE SEQUENCE [LARGE SCALE GENOMIC DNA]</scope>
    <source>
        <strain evidence="4 5">Enr13</strain>
    </source>
</reference>
<accession>A0A518HPV7</accession>
<dbReference type="GO" id="GO:0016787">
    <property type="term" value="F:hydrolase activity"/>
    <property type="evidence" value="ECO:0007669"/>
    <property type="project" value="UniProtKB-KW"/>
</dbReference>
<dbReference type="Proteomes" id="UP000319004">
    <property type="component" value="Chromosome"/>
</dbReference>
<feature type="domain" description="Beta-Casp" evidence="3">
    <location>
        <begin position="258"/>
        <end position="379"/>
    </location>
</feature>
<dbReference type="PANTHER" id="PTHR11203">
    <property type="entry name" value="CLEAVAGE AND POLYADENYLATION SPECIFICITY FACTOR FAMILY MEMBER"/>
    <property type="match status" value="1"/>
</dbReference>
<dbReference type="InterPro" id="IPR001279">
    <property type="entry name" value="Metallo-B-lactamas"/>
</dbReference>
<dbReference type="InterPro" id="IPR022712">
    <property type="entry name" value="Beta_Casp"/>
</dbReference>
<dbReference type="Pfam" id="PF10996">
    <property type="entry name" value="Beta-Casp"/>
    <property type="match status" value="1"/>
</dbReference>
<evidence type="ECO:0000259" key="2">
    <source>
        <dbReference type="SMART" id="SM00849"/>
    </source>
</evidence>
<dbReference type="Pfam" id="PF07521">
    <property type="entry name" value="RMMBL"/>
    <property type="match status" value="1"/>
</dbReference>
<evidence type="ECO:0000313" key="5">
    <source>
        <dbReference type="Proteomes" id="UP000319004"/>
    </source>
</evidence>
<dbReference type="RefSeq" id="WP_145386590.1">
    <property type="nucleotide sequence ID" value="NZ_CP037423.1"/>
</dbReference>
<dbReference type="EMBL" id="CP037423">
    <property type="protein sequence ID" value="QDV42878.1"/>
    <property type="molecule type" value="Genomic_DNA"/>
</dbReference>
<dbReference type="CDD" id="cd16295">
    <property type="entry name" value="TTHA0252-CPSF-like_MBL-fold"/>
    <property type="match status" value="1"/>
</dbReference>
<dbReference type="Pfam" id="PF00753">
    <property type="entry name" value="Lactamase_B"/>
    <property type="match status" value="1"/>
</dbReference>
<dbReference type="GO" id="GO:0004521">
    <property type="term" value="F:RNA endonuclease activity"/>
    <property type="evidence" value="ECO:0007669"/>
    <property type="project" value="TreeGrafter"/>
</dbReference>
<gene>
    <name evidence="4" type="ORF">Enr13x_27290</name>
</gene>
<organism evidence="4 5">
    <name type="scientific">Stieleria neptunia</name>
    <dbReference type="NCBI Taxonomy" id="2527979"/>
    <lineage>
        <taxon>Bacteria</taxon>
        <taxon>Pseudomonadati</taxon>
        <taxon>Planctomycetota</taxon>
        <taxon>Planctomycetia</taxon>
        <taxon>Pirellulales</taxon>
        <taxon>Pirellulaceae</taxon>
        <taxon>Stieleria</taxon>
    </lineage>
</organism>
<dbReference type="PROSITE" id="PS51257">
    <property type="entry name" value="PROKAR_LIPOPROTEIN"/>
    <property type="match status" value="1"/>
</dbReference>
<dbReference type="KEGG" id="snep:Enr13x_27290"/>